<dbReference type="InterPro" id="IPR016185">
    <property type="entry name" value="PreATP-grasp_dom_sf"/>
</dbReference>
<keyword evidence="5" id="KW-0092">Biotin</keyword>
<dbReference type="InterPro" id="IPR005482">
    <property type="entry name" value="Biotin_COase_C"/>
</dbReference>
<dbReference type="AlphaFoldDB" id="A0A6B9MPL3"/>
<feature type="region of interest" description="Disordered" evidence="7">
    <location>
        <begin position="1"/>
        <end position="33"/>
    </location>
</feature>
<dbReference type="Pfam" id="PF00289">
    <property type="entry name" value="Biotin_carb_N"/>
    <property type="match status" value="1"/>
</dbReference>
<dbReference type="GO" id="GO:0004485">
    <property type="term" value="F:methylcrotonoyl-CoA carboxylase activity"/>
    <property type="evidence" value="ECO:0007669"/>
    <property type="project" value="TreeGrafter"/>
</dbReference>
<reference evidence="11" key="1">
    <citation type="journal article" date="2019" name="Org. Lett.">
        <title>Genetic Manipulation of an Aminotransferase Family Gene dtlA Activates Youssoufenes in Marine-Derived Streptomyces youssoufiensis.</title>
        <authorList>
            <person name="Li H."/>
            <person name="Liu J."/>
            <person name="Deng Z."/>
            <person name="Li T."/>
            <person name="Liu Z."/>
            <person name="Che Q."/>
            <person name="Li W."/>
        </authorList>
    </citation>
    <scope>NUCLEOTIDE SEQUENCE</scope>
    <source>
        <strain evidence="11">OUC6819</strain>
    </source>
</reference>
<dbReference type="Gene3D" id="3.40.50.20">
    <property type="match status" value="1"/>
</dbReference>
<keyword evidence="4 6" id="KW-0067">ATP-binding</keyword>
<dbReference type="Pfam" id="PF02786">
    <property type="entry name" value="CPSase_L_D2"/>
    <property type="match status" value="1"/>
</dbReference>
<dbReference type="CDD" id="cd06850">
    <property type="entry name" value="biotinyl_domain"/>
    <property type="match status" value="1"/>
</dbReference>
<feature type="domain" description="Lipoyl-binding" evidence="8">
    <location>
        <begin position="582"/>
        <end position="658"/>
    </location>
</feature>
<dbReference type="SUPFAM" id="SSF56059">
    <property type="entry name" value="Glutathione synthetase ATP-binding domain-like"/>
    <property type="match status" value="1"/>
</dbReference>
<dbReference type="FunFam" id="3.40.50.20:FF:000010">
    <property type="entry name" value="Propionyl-CoA carboxylase subunit alpha"/>
    <property type="match status" value="1"/>
</dbReference>
<dbReference type="InterPro" id="IPR001882">
    <property type="entry name" value="Biotin_BS"/>
</dbReference>
<dbReference type="Pfam" id="PF00364">
    <property type="entry name" value="Biotin_lipoyl"/>
    <property type="match status" value="1"/>
</dbReference>
<evidence type="ECO:0000256" key="2">
    <source>
        <dbReference type="ARBA" id="ARBA00022598"/>
    </source>
</evidence>
<gene>
    <name evidence="11" type="primary">ysfP</name>
</gene>
<dbReference type="Gene3D" id="3.30.470.20">
    <property type="entry name" value="ATP-grasp fold, B domain"/>
    <property type="match status" value="1"/>
</dbReference>
<dbReference type="PROSITE" id="PS50975">
    <property type="entry name" value="ATP_GRASP"/>
    <property type="match status" value="1"/>
</dbReference>
<keyword evidence="2" id="KW-0436">Ligase</keyword>
<evidence type="ECO:0000256" key="1">
    <source>
        <dbReference type="ARBA" id="ARBA00001953"/>
    </source>
</evidence>
<dbReference type="InterPro" id="IPR011761">
    <property type="entry name" value="ATP-grasp"/>
</dbReference>
<keyword evidence="3 6" id="KW-0547">Nucleotide-binding</keyword>
<dbReference type="Gene3D" id="2.40.50.100">
    <property type="match status" value="1"/>
</dbReference>
<dbReference type="PANTHER" id="PTHR18866">
    <property type="entry name" value="CARBOXYLASE:PYRUVATE/ACETYL-COA/PROPIONYL-COA CARBOXYLASE"/>
    <property type="match status" value="1"/>
</dbReference>
<feature type="domain" description="Biotin carboxylation" evidence="10">
    <location>
        <begin position="62"/>
        <end position="505"/>
    </location>
</feature>
<dbReference type="PANTHER" id="PTHR18866:SF126">
    <property type="entry name" value="BIOTIN CARBOXYLASE"/>
    <property type="match status" value="1"/>
</dbReference>
<feature type="domain" description="ATP-grasp" evidence="9">
    <location>
        <begin position="181"/>
        <end position="378"/>
    </location>
</feature>
<dbReference type="EMBL" id="MN844187">
    <property type="protein sequence ID" value="QHB92603.1"/>
    <property type="molecule type" value="Genomic_DNA"/>
</dbReference>
<evidence type="ECO:0000256" key="6">
    <source>
        <dbReference type="PROSITE-ProRule" id="PRU00409"/>
    </source>
</evidence>
<name>A0A6B9MPL3_9ACTN</name>
<evidence type="ECO:0000259" key="10">
    <source>
        <dbReference type="PROSITE" id="PS50979"/>
    </source>
</evidence>
<organism evidence="11">
    <name type="scientific">Streptomyces youssoufiensis</name>
    <dbReference type="NCBI Taxonomy" id="654447"/>
    <lineage>
        <taxon>Bacteria</taxon>
        <taxon>Bacillati</taxon>
        <taxon>Actinomycetota</taxon>
        <taxon>Actinomycetes</taxon>
        <taxon>Kitasatosporales</taxon>
        <taxon>Streptomycetaceae</taxon>
        <taxon>Streptomyces</taxon>
    </lineage>
</organism>
<dbReference type="Gene3D" id="3.30.1490.20">
    <property type="entry name" value="ATP-grasp fold, A domain"/>
    <property type="match status" value="1"/>
</dbReference>
<dbReference type="Pfam" id="PF02785">
    <property type="entry name" value="Biotin_carb_C"/>
    <property type="match status" value="1"/>
</dbReference>
<dbReference type="SUPFAM" id="SSF51246">
    <property type="entry name" value="Rudiment single hybrid motif"/>
    <property type="match status" value="1"/>
</dbReference>
<evidence type="ECO:0000313" key="11">
    <source>
        <dbReference type="EMBL" id="QHB92603.1"/>
    </source>
</evidence>
<accession>A0A6B9MPL3</accession>
<evidence type="ECO:0000256" key="3">
    <source>
        <dbReference type="ARBA" id="ARBA00022741"/>
    </source>
</evidence>
<evidence type="ECO:0000259" key="8">
    <source>
        <dbReference type="PROSITE" id="PS50968"/>
    </source>
</evidence>
<feature type="region of interest" description="Disordered" evidence="7">
    <location>
        <begin position="38"/>
        <end position="57"/>
    </location>
</feature>
<dbReference type="InterPro" id="IPR011053">
    <property type="entry name" value="Single_hybrid_motif"/>
</dbReference>
<evidence type="ECO:0000259" key="9">
    <source>
        <dbReference type="PROSITE" id="PS50975"/>
    </source>
</evidence>
<evidence type="ECO:0000256" key="4">
    <source>
        <dbReference type="ARBA" id="ARBA00022840"/>
    </source>
</evidence>
<dbReference type="InterPro" id="IPR005481">
    <property type="entry name" value="BC-like_N"/>
</dbReference>
<dbReference type="GO" id="GO:0046872">
    <property type="term" value="F:metal ion binding"/>
    <property type="evidence" value="ECO:0007669"/>
    <property type="project" value="InterPro"/>
</dbReference>
<sequence>MSGALPKAPGTRAAAAGGQPAAAGTPDGTRPLTKVTTLAAPSAEPTHPAWVTRSVGKGKRRPMRKVLIANRGEIAVRVARACRDAGIGSVAVYADPDRDALHVRVADEAYALGGDTPATSYLDMGKVLAAAAESGADAVHPGYGFLSENADFAQAVLDAGLTWIGPPPQAIRDLGDKVAARHIAQRAGAPLVAGTADPVSGADEVVAFAREHGLPIAIKAAFGGGGRGLKVARSLDEVAELYDSAVREAVAAFGRGECFVERYLDRPRHVETQCLADQHGNVVVVSTRDCSLQRRHQKLVEEAPAPFLSEAQNAELYRASKAILREAGYVGAGTCEFLVGQDGTISFLEVNTRLQVEHPVTEEVTGLDLVREMFRIADGEELGYEDPPVRGHSFEFRVNGEDPGRGFLPAPGVVTRFAGPSGPGVRLDAGVESGSVIGPAWDSLLAKLIVTGASRRQALERAARALGEFEVEGMATALPFHRAVVADPAFAPERSGSVDAFRVHTRWIETEFVNDIPPFVPGEVAGEDGEGEGAGRETVVVEVGGKRLEVSLPASLGFAPTTGNGGGAAGGASKTKRKKTKAAGSAATGDALASPMQGTIVKAAVEEGQRVEEGDLIVVLEAMKMEQPLNAHRAGIVHGLEAAVGGSVSAGAVICQIKDEQLATV</sequence>
<dbReference type="GO" id="GO:0004075">
    <property type="term" value="F:biotin carboxylase activity"/>
    <property type="evidence" value="ECO:0007669"/>
    <property type="project" value="UniProtKB-EC"/>
</dbReference>
<proteinExistence type="predicted"/>
<feature type="region of interest" description="Disordered" evidence="7">
    <location>
        <begin position="560"/>
        <end position="590"/>
    </location>
</feature>
<evidence type="ECO:0000256" key="7">
    <source>
        <dbReference type="SAM" id="MobiDB-lite"/>
    </source>
</evidence>
<protein>
    <submittedName>
        <fullName evidence="11">YsfP</fullName>
    </submittedName>
</protein>
<evidence type="ECO:0000256" key="5">
    <source>
        <dbReference type="ARBA" id="ARBA00023267"/>
    </source>
</evidence>
<dbReference type="SUPFAM" id="SSF52440">
    <property type="entry name" value="PreATP-grasp domain"/>
    <property type="match status" value="1"/>
</dbReference>
<dbReference type="InterPro" id="IPR011054">
    <property type="entry name" value="Rudment_hybrid_motif"/>
</dbReference>
<dbReference type="SUPFAM" id="SSF51230">
    <property type="entry name" value="Single hybrid motif"/>
    <property type="match status" value="1"/>
</dbReference>
<dbReference type="PROSITE" id="PS50968">
    <property type="entry name" value="BIOTINYL_LIPOYL"/>
    <property type="match status" value="1"/>
</dbReference>
<dbReference type="PROSITE" id="PS00867">
    <property type="entry name" value="CPSASE_2"/>
    <property type="match status" value="1"/>
</dbReference>
<dbReference type="PROSITE" id="PS50979">
    <property type="entry name" value="BC"/>
    <property type="match status" value="1"/>
</dbReference>
<dbReference type="InterPro" id="IPR050856">
    <property type="entry name" value="Biotin_carboxylase_complex"/>
</dbReference>
<dbReference type="InterPro" id="IPR011764">
    <property type="entry name" value="Biotin_carboxylation_dom"/>
</dbReference>
<dbReference type="PROSITE" id="PS00188">
    <property type="entry name" value="BIOTIN"/>
    <property type="match status" value="1"/>
</dbReference>
<dbReference type="InterPro" id="IPR000089">
    <property type="entry name" value="Biotin_lipoyl"/>
</dbReference>
<dbReference type="InterPro" id="IPR013815">
    <property type="entry name" value="ATP_grasp_subdomain_1"/>
</dbReference>
<feature type="compositionally biased region" description="Low complexity" evidence="7">
    <location>
        <begin position="1"/>
        <end position="29"/>
    </location>
</feature>
<dbReference type="GO" id="GO:0005524">
    <property type="term" value="F:ATP binding"/>
    <property type="evidence" value="ECO:0007669"/>
    <property type="project" value="UniProtKB-UniRule"/>
</dbReference>
<comment type="cofactor">
    <cofactor evidence="1">
        <name>biotin</name>
        <dbReference type="ChEBI" id="CHEBI:57586"/>
    </cofactor>
</comment>
<dbReference type="SMART" id="SM00878">
    <property type="entry name" value="Biotin_carb_C"/>
    <property type="match status" value="1"/>
</dbReference>
<dbReference type="InterPro" id="IPR005479">
    <property type="entry name" value="CPAse_ATP-bd"/>
</dbReference>